<reference evidence="1 2" key="1">
    <citation type="submission" date="2007-01" db="EMBL/GenBank/DDBJ databases">
        <authorList>
            <person name="Haygood M."/>
            <person name="Podell S."/>
            <person name="Anderson C."/>
            <person name="Hopkinson B."/>
            <person name="Roe K."/>
            <person name="Barbeau K."/>
            <person name="Gaasterland T."/>
            <person name="Ferriera S."/>
            <person name="Johnson J."/>
            <person name="Kravitz S."/>
            <person name="Beeson K."/>
            <person name="Sutton G."/>
            <person name="Rogers Y.-H."/>
            <person name="Friedman R."/>
            <person name="Frazier M."/>
            <person name="Venter J.C."/>
        </authorList>
    </citation>
    <scope>NUCLEOTIDE SEQUENCE [LARGE SCALE GENOMIC DNA]</scope>
    <source>
        <strain evidence="1 2">ATCC 23134</strain>
    </source>
</reference>
<comment type="caution">
    <text evidence="1">The sequence shown here is derived from an EMBL/GenBank/DDBJ whole genome shotgun (WGS) entry which is preliminary data.</text>
</comment>
<evidence type="ECO:0000313" key="1">
    <source>
        <dbReference type="EMBL" id="EAY26399.1"/>
    </source>
</evidence>
<dbReference type="Proteomes" id="UP000004095">
    <property type="component" value="Unassembled WGS sequence"/>
</dbReference>
<protein>
    <submittedName>
        <fullName evidence="1">Uncharacterized protein</fullName>
    </submittedName>
</protein>
<sequence>MKKDNLKSKKMVHFRNRKLFRSMDVAPTNSSTSKALAKLEELVARQK</sequence>
<dbReference type="EMBL" id="AAWS01000034">
    <property type="protein sequence ID" value="EAY26399.1"/>
    <property type="molecule type" value="Genomic_DNA"/>
</dbReference>
<keyword evidence="2" id="KW-1185">Reference proteome</keyword>
<name>A1ZT09_MICM2</name>
<dbReference type="AlphaFoldDB" id="A1ZT09"/>
<dbReference type="RefSeq" id="WP_002700889.1">
    <property type="nucleotide sequence ID" value="NZ_AAWS01000034.1"/>
</dbReference>
<gene>
    <name evidence="1" type="ORF">M23134_06992</name>
</gene>
<proteinExistence type="predicted"/>
<evidence type="ECO:0000313" key="2">
    <source>
        <dbReference type="Proteomes" id="UP000004095"/>
    </source>
</evidence>
<organism evidence="1 2">
    <name type="scientific">Microscilla marina ATCC 23134</name>
    <dbReference type="NCBI Taxonomy" id="313606"/>
    <lineage>
        <taxon>Bacteria</taxon>
        <taxon>Pseudomonadati</taxon>
        <taxon>Bacteroidota</taxon>
        <taxon>Cytophagia</taxon>
        <taxon>Cytophagales</taxon>
        <taxon>Microscillaceae</taxon>
        <taxon>Microscilla</taxon>
    </lineage>
</organism>
<accession>A1ZT09</accession>